<keyword evidence="3" id="KW-1185">Reference proteome</keyword>
<dbReference type="SUPFAM" id="SSF51316">
    <property type="entry name" value="Mss4-like"/>
    <property type="match status" value="1"/>
</dbReference>
<evidence type="ECO:0000313" key="3">
    <source>
        <dbReference type="Proteomes" id="UP000013827"/>
    </source>
</evidence>
<dbReference type="KEGG" id="ehx:EMIHUDRAFT_213711"/>
<accession>A0A0D3IMF7</accession>
<evidence type="ECO:0008006" key="4">
    <source>
        <dbReference type="Google" id="ProtNLM"/>
    </source>
</evidence>
<dbReference type="EnsemblProtists" id="EOD12442">
    <property type="protein sequence ID" value="EOD12442"/>
    <property type="gene ID" value="EMIHUDRAFT_213711"/>
</dbReference>
<sequence length="125" mass="13775">MSPVQLIIVTKGGDADIITFTQGEDKLQVAKGYGDMEHLFCSECGCGICQGLHAFSSYFRAVFPSTFQIEDGASCLVPEIYRPRCHVHYENRLFDWNDDLPKWKGGPPGDGMPGEKKSKSATAVQ</sequence>
<dbReference type="GeneID" id="17258512"/>
<evidence type="ECO:0000256" key="1">
    <source>
        <dbReference type="SAM" id="MobiDB-lite"/>
    </source>
</evidence>
<feature type="region of interest" description="Disordered" evidence="1">
    <location>
        <begin position="98"/>
        <end position="125"/>
    </location>
</feature>
<dbReference type="PaxDb" id="2903-EOD12442"/>
<reference evidence="3" key="1">
    <citation type="journal article" date="2013" name="Nature">
        <title>Pan genome of the phytoplankton Emiliania underpins its global distribution.</title>
        <authorList>
            <person name="Read B.A."/>
            <person name="Kegel J."/>
            <person name="Klute M.J."/>
            <person name="Kuo A."/>
            <person name="Lefebvre S.C."/>
            <person name="Maumus F."/>
            <person name="Mayer C."/>
            <person name="Miller J."/>
            <person name="Monier A."/>
            <person name="Salamov A."/>
            <person name="Young J."/>
            <person name="Aguilar M."/>
            <person name="Claverie J.M."/>
            <person name="Frickenhaus S."/>
            <person name="Gonzalez K."/>
            <person name="Herman E.K."/>
            <person name="Lin Y.C."/>
            <person name="Napier J."/>
            <person name="Ogata H."/>
            <person name="Sarno A.F."/>
            <person name="Shmutz J."/>
            <person name="Schroeder D."/>
            <person name="de Vargas C."/>
            <person name="Verret F."/>
            <person name="von Dassow P."/>
            <person name="Valentin K."/>
            <person name="Van de Peer Y."/>
            <person name="Wheeler G."/>
            <person name="Dacks J.B."/>
            <person name="Delwiche C.F."/>
            <person name="Dyhrman S.T."/>
            <person name="Glockner G."/>
            <person name="John U."/>
            <person name="Richards T."/>
            <person name="Worden A.Z."/>
            <person name="Zhang X."/>
            <person name="Grigoriev I.V."/>
            <person name="Allen A.E."/>
            <person name="Bidle K."/>
            <person name="Borodovsky M."/>
            <person name="Bowler C."/>
            <person name="Brownlee C."/>
            <person name="Cock J.M."/>
            <person name="Elias M."/>
            <person name="Gladyshev V.N."/>
            <person name="Groth M."/>
            <person name="Guda C."/>
            <person name="Hadaegh A."/>
            <person name="Iglesias-Rodriguez M.D."/>
            <person name="Jenkins J."/>
            <person name="Jones B.M."/>
            <person name="Lawson T."/>
            <person name="Leese F."/>
            <person name="Lindquist E."/>
            <person name="Lobanov A."/>
            <person name="Lomsadze A."/>
            <person name="Malik S.B."/>
            <person name="Marsh M.E."/>
            <person name="Mackinder L."/>
            <person name="Mock T."/>
            <person name="Mueller-Roeber B."/>
            <person name="Pagarete A."/>
            <person name="Parker M."/>
            <person name="Probert I."/>
            <person name="Quesneville H."/>
            <person name="Raines C."/>
            <person name="Rensing S.A."/>
            <person name="Riano-Pachon D.M."/>
            <person name="Richier S."/>
            <person name="Rokitta S."/>
            <person name="Shiraiwa Y."/>
            <person name="Soanes D.M."/>
            <person name="van der Giezen M."/>
            <person name="Wahlund T.M."/>
            <person name="Williams B."/>
            <person name="Wilson W."/>
            <person name="Wolfe G."/>
            <person name="Wurch L.L."/>
        </authorList>
    </citation>
    <scope>NUCLEOTIDE SEQUENCE</scope>
</reference>
<proteinExistence type="predicted"/>
<name>A0A0D3IMF7_EMIH1</name>
<protein>
    <recommendedName>
        <fullName evidence="4">CENP-V/GFA domain-containing protein</fullName>
    </recommendedName>
</protein>
<dbReference type="InterPro" id="IPR011057">
    <property type="entry name" value="Mss4-like_sf"/>
</dbReference>
<evidence type="ECO:0000313" key="2">
    <source>
        <dbReference type="EnsemblProtists" id="EOD12442"/>
    </source>
</evidence>
<reference evidence="2" key="2">
    <citation type="submission" date="2024-10" db="UniProtKB">
        <authorList>
            <consortium name="EnsemblProtists"/>
        </authorList>
    </citation>
    <scope>IDENTIFICATION</scope>
</reference>
<dbReference type="Proteomes" id="UP000013827">
    <property type="component" value="Unassembled WGS sequence"/>
</dbReference>
<dbReference type="HOGENOM" id="CLU_1996892_0_0_1"/>
<organism evidence="2 3">
    <name type="scientific">Emiliania huxleyi (strain CCMP1516)</name>
    <dbReference type="NCBI Taxonomy" id="280463"/>
    <lineage>
        <taxon>Eukaryota</taxon>
        <taxon>Haptista</taxon>
        <taxon>Haptophyta</taxon>
        <taxon>Prymnesiophyceae</taxon>
        <taxon>Isochrysidales</taxon>
        <taxon>Noelaerhabdaceae</taxon>
        <taxon>Emiliania</taxon>
    </lineage>
</organism>
<dbReference type="AlphaFoldDB" id="A0A0D3IMF7"/>
<dbReference type="RefSeq" id="XP_005764871.1">
    <property type="nucleotide sequence ID" value="XM_005764814.1"/>
</dbReference>